<proteinExistence type="predicted"/>
<dbReference type="InterPro" id="IPR009078">
    <property type="entry name" value="Ferritin-like_SF"/>
</dbReference>
<dbReference type="InterPro" id="IPR012347">
    <property type="entry name" value="Ferritin-like"/>
</dbReference>
<dbReference type="PANTHER" id="PTHR38705">
    <property type="entry name" value="PROTEIN RDS1"/>
    <property type="match status" value="1"/>
</dbReference>
<protein>
    <recommendedName>
        <fullName evidence="4">Ferritin-like domain-containing protein</fullName>
    </recommendedName>
</protein>
<dbReference type="SUPFAM" id="SSF47240">
    <property type="entry name" value="Ferritin-like"/>
    <property type="match status" value="1"/>
</dbReference>
<dbReference type="OrthoDB" id="1001765at2759"/>
<gene>
    <name evidence="2" type="ORF">SISNIDRAFT_418906</name>
</gene>
<dbReference type="InterPro" id="IPR039254">
    <property type="entry name" value="Rds1"/>
</dbReference>
<dbReference type="Pfam" id="PF13668">
    <property type="entry name" value="Ferritin_2"/>
    <property type="match status" value="1"/>
</dbReference>
<dbReference type="Gene3D" id="1.20.1260.10">
    <property type="match status" value="1"/>
</dbReference>
<dbReference type="EMBL" id="KV419442">
    <property type="protein sequence ID" value="KZS87906.1"/>
    <property type="molecule type" value="Genomic_DNA"/>
</dbReference>
<name>A0A164NPH7_9AGAM</name>
<dbReference type="STRING" id="1314777.A0A164NPH7"/>
<evidence type="ECO:0000313" key="2">
    <source>
        <dbReference type="EMBL" id="KZS87906.1"/>
    </source>
</evidence>
<evidence type="ECO:0008006" key="4">
    <source>
        <dbReference type="Google" id="ProtNLM"/>
    </source>
</evidence>
<dbReference type="PANTHER" id="PTHR38705:SF1">
    <property type="entry name" value="PROTEIN RDS1"/>
    <property type="match status" value="1"/>
</dbReference>
<dbReference type="CDD" id="cd00657">
    <property type="entry name" value="Ferritin_like"/>
    <property type="match status" value="1"/>
</dbReference>
<keyword evidence="1" id="KW-0732">Signal</keyword>
<dbReference type="AlphaFoldDB" id="A0A164NPH7"/>
<feature type="chain" id="PRO_5007852133" description="Ferritin-like domain-containing protein" evidence="1">
    <location>
        <begin position="18"/>
        <end position="292"/>
    </location>
</feature>
<evidence type="ECO:0000256" key="1">
    <source>
        <dbReference type="SAM" id="SignalP"/>
    </source>
</evidence>
<reference evidence="2 3" key="1">
    <citation type="journal article" date="2016" name="Mol. Biol. Evol.">
        <title>Comparative Genomics of Early-Diverging Mushroom-Forming Fungi Provides Insights into the Origins of Lignocellulose Decay Capabilities.</title>
        <authorList>
            <person name="Nagy L.G."/>
            <person name="Riley R."/>
            <person name="Tritt A."/>
            <person name="Adam C."/>
            <person name="Daum C."/>
            <person name="Floudas D."/>
            <person name="Sun H."/>
            <person name="Yadav J.S."/>
            <person name="Pangilinan J."/>
            <person name="Larsson K.H."/>
            <person name="Matsuura K."/>
            <person name="Barry K."/>
            <person name="Labutti K."/>
            <person name="Kuo R."/>
            <person name="Ohm R.A."/>
            <person name="Bhattacharya S.S."/>
            <person name="Shirouzu T."/>
            <person name="Yoshinaga Y."/>
            <person name="Martin F.M."/>
            <person name="Grigoriev I.V."/>
            <person name="Hibbett D.S."/>
        </authorList>
    </citation>
    <scope>NUCLEOTIDE SEQUENCE [LARGE SCALE GENOMIC DNA]</scope>
    <source>
        <strain evidence="2 3">HHB9708</strain>
    </source>
</reference>
<keyword evidence="3" id="KW-1185">Reference proteome</keyword>
<organism evidence="2 3">
    <name type="scientific">Sistotremastrum niveocremeum HHB9708</name>
    <dbReference type="NCBI Taxonomy" id="1314777"/>
    <lineage>
        <taxon>Eukaryota</taxon>
        <taxon>Fungi</taxon>
        <taxon>Dikarya</taxon>
        <taxon>Basidiomycota</taxon>
        <taxon>Agaricomycotina</taxon>
        <taxon>Agaricomycetes</taxon>
        <taxon>Sistotremastrales</taxon>
        <taxon>Sistotremastraceae</taxon>
        <taxon>Sertulicium</taxon>
        <taxon>Sertulicium niveocremeum</taxon>
    </lineage>
</organism>
<accession>A0A164NPH7</accession>
<sequence>MLFATFVASSLAVAAVALPTQKRADVPTATDILQYALTLEHLEAAFYSQYLDQFDAAAFEKDGYAPWVRGRFEQIAQHEATHVSFLSSALGDAATKACTYKFPVTDPKSFVALSQILEGVGVTAYLGAAQFLTADLVPVAGSILTTEARHAAWVGSAVSQGTPWSGAFDTPQTLDEVYSLASSFITGCPSSNPALPVKAFPALTVGPAAPAAGSSVTLTFDGAADGQFLALMTGLTPKFVPISSGKATLPAGLQGTVYAVVSKNGTAVSDEDTVAGPAILSFPFDSYASNPQ</sequence>
<dbReference type="Proteomes" id="UP000076722">
    <property type="component" value="Unassembled WGS sequence"/>
</dbReference>
<feature type="signal peptide" evidence="1">
    <location>
        <begin position="1"/>
        <end position="17"/>
    </location>
</feature>
<evidence type="ECO:0000313" key="3">
    <source>
        <dbReference type="Proteomes" id="UP000076722"/>
    </source>
</evidence>